<keyword evidence="3" id="KW-0805">Transcription regulation</keyword>
<evidence type="ECO:0000256" key="3">
    <source>
        <dbReference type="ARBA" id="ARBA00023015"/>
    </source>
</evidence>
<organism evidence="10 11">
    <name type="scientific">Marivita geojedonensis</name>
    <dbReference type="NCBI Taxonomy" id="1123756"/>
    <lineage>
        <taxon>Bacteria</taxon>
        <taxon>Pseudomonadati</taxon>
        <taxon>Pseudomonadota</taxon>
        <taxon>Alphaproteobacteria</taxon>
        <taxon>Rhodobacterales</taxon>
        <taxon>Roseobacteraceae</taxon>
        <taxon>Marivita</taxon>
    </lineage>
</organism>
<dbReference type="InterPro" id="IPR039420">
    <property type="entry name" value="WalR-like"/>
</dbReference>
<dbReference type="InterPro" id="IPR001789">
    <property type="entry name" value="Sig_transdc_resp-reg_receiver"/>
</dbReference>
<dbReference type="InterPro" id="IPR001867">
    <property type="entry name" value="OmpR/PhoB-type_DNA-bd"/>
</dbReference>
<dbReference type="Gene3D" id="1.10.10.10">
    <property type="entry name" value="Winged helix-like DNA-binding domain superfamily/Winged helix DNA-binding domain"/>
    <property type="match status" value="1"/>
</dbReference>
<dbReference type="GO" id="GO:0005829">
    <property type="term" value="C:cytosol"/>
    <property type="evidence" value="ECO:0007669"/>
    <property type="project" value="TreeGrafter"/>
</dbReference>
<dbReference type="PROSITE" id="PS51755">
    <property type="entry name" value="OMPR_PHOB"/>
    <property type="match status" value="1"/>
</dbReference>
<protein>
    <submittedName>
        <fullName evidence="10">Regulator</fullName>
    </submittedName>
</protein>
<dbReference type="GO" id="GO:0032993">
    <property type="term" value="C:protein-DNA complex"/>
    <property type="evidence" value="ECO:0007669"/>
    <property type="project" value="TreeGrafter"/>
</dbReference>
<dbReference type="Gene3D" id="6.10.250.690">
    <property type="match status" value="1"/>
</dbReference>
<keyword evidence="1 6" id="KW-0597">Phosphoprotein</keyword>
<sequence length="244" mass="27361">MAIPRILVVDDDPEMRHMMSQYLRQNGCIALPAATEAEVHHHLEGGRIDLVLLDVMLGDESGLEICKGLRRDHDVPIIMVSALSADHQRMAGYETGADDYVAKPFNPELLLARVRAVLSRARRSSSLIYRRRIQTFTFYGWVYDGKQDEVRSPDGYQVTLSRRETALLKVLLANPHIPLTRQEIATALDVTGDQDQPESTGRAIDVLVGRLRSKIEADPKSPEMIRTERGIGYVFAVDVRAEEG</sequence>
<proteinExistence type="predicted"/>
<evidence type="ECO:0000259" key="9">
    <source>
        <dbReference type="PROSITE" id="PS51755"/>
    </source>
</evidence>
<evidence type="ECO:0000256" key="6">
    <source>
        <dbReference type="PROSITE-ProRule" id="PRU00169"/>
    </source>
</evidence>
<evidence type="ECO:0000256" key="1">
    <source>
        <dbReference type="ARBA" id="ARBA00022553"/>
    </source>
</evidence>
<dbReference type="CDD" id="cd17574">
    <property type="entry name" value="REC_OmpR"/>
    <property type="match status" value="1"/>
</dbReference>
<dbReference type="SUPFAM" id="SSF46894">
    <property type="entry name" value="C-terminal effector domain of the bipartite response regulators"/>
    <property type="match status" value="1"/>
</dbReference>
<feature type="DNA-binding region" description="OmpR/PhoB-type" evidence="7">
    <location>
        <begin position="133"/>
        <end position="237"/>
    </location>
</feature>
<dbReference type="RefSeq" id="WP_085637771.1">
    <property type="nucleotide sequence ID" value="NZ_JFKC01000010.1"/>
</dbReference>
<evidence type="ECO:0000256" key="5">
    <source>
        <dbReference type="ARBA" id="ARBA00023163"/>
    </source>
</evidence>
<feature type="modified residue" description="4-aspartylphosphate" evidence="6">
    <location>
        <position position="54"/>
    </location>
</feature>
<keyword evidence="11" id="KW-1185">Reference proteome</keyword>
<keyword evidence="4 7" id="KW-0238">DNA-binding</keyword>
<dbReference type="Pfam" id="PF00486">
    <property type="entry name" value="Trans_reg_C"/>
    <property type="match status" value="1"/>
</dbReference>
<reference evidence="10 11" key="1">
    <citation type="submission" date="2014-03" db="EMBL/GenBank/DDBJ databases">
        <title>The draft genome sequence of Marivita geojedonensis KCTC 23882.</title>
        <authorList>
            <person name="Lai Q."/>
            <person name="Shao Z."/>
        </authorList>
    </citation>
    <scope>NUCLEOTIDE SEQUENCE [LARGE SCALE GENOMIC DNA]</scope>
    <source>
        <strain evidence="10 11">DPG-138</strain>
    </source>
</reference>
<dbReference type="InterPro" id="IPR011006">
    <property type="entry name" value="CheY-like_superfamily"/>
</dbReference>
<comment type="caution">
    <text evidence="10">The sequence shown here is derived from an EMBL/GenBank/DDBJ whole genome shotgun (WGS) entry which is preliminary data.</text>
</comment>
<keyword evidence="5" id="KW-0804">Transcription</keyword>
<dbReference type="InterPro" id="IPR036388">
    <property type="entry name" value="WH-like_DNA-bd_sf"/>
</dbReference>
<accession>A0A1X4NK98</accession>
<dbReference type="Pfam" id="PF00072">
    <property type="entry name" value="Response_reg"/>
    <property type="match status" value="1"/>
</dbReference>
<dbReference type="CDD" id="cd00383">
    <property type="entry name" value="trans_reg_C"/>
    <property type="match status" value="1"/>
</dbReference>
<dbReference type="PROSITE" id="PS50110">
    <property type="entry name" value="RESPONSE_REGULATORY"/>
    <property type="match status" value="1"/>
</dbReference>
<dbReference type="GO" id="GO:0006355">
    <property type="term" value="P:regulation of DNA-templated transcription"/>
    <property type="evidence" value="ECO:0007669"/>
    <property type="project" value="InterPro"/>
</dbReference>
<dbReference type="AlphaFoldDB" id="A0A1X4NK98"/>
<dbReference type="Proteomes" id="UP000193926">
    <property type="component" value="Unassembled WGS sequence"/>
</dbReference>
<dbReference type="OrthoDB" id="9802426at2"/>
<evidence type="ECO:0000313" key="11">
    <source>
        <dbReference type="Proteomes" id="UP000193926"/>
    </source>
</evidence>
<evidence type="ECO:0000256" key="4">
    <source>
        <dbReference type="ARBA" id="ARBA00023125"/>
    </source>
</evidence>
<evidence type="ECO:0000313" key="10">
    <source>
        <dbReference type="EMBL" id="OSQ50687.1"/>
    </source>
</evidence>
<dbReference type="GO" id="GO:0000156">
    <property type="term" value="F:phosphorelay response regulator activity"/>
    <property type="evidence" value="ECO:0007669"/>
    <property type="project" value="TreeGrafter"/>
</dbReference>
<dbReference type="EMBL" id="JFKC01000010">
    <property type="protein sequence ID" value="OSQ50687.1"/>
    <property type="molecule type" value="Genomic_DNA"/>
</dbReference>
<evidence type="ECO:0000259" key="8">
    <source>
        <dbReference type="PROSITE" id="PS50110"/>
    </source>
</evidence>
<dbReference type="GO" id="GO:0000976">
    <property type="term" value="F:transcription cis-regulatory region binding"/>
    <property type="evidence" value="ECO:0007669"/>
    <property type="project" value="TreeGrafter"/>
</dbReference>
<feature type="domain" description="Response regulatory" evidence="8">
    <location>
        <begin position="5"/>
        <end position="118"/>
    </location>
</feature>
<evidence type="ECO:0000256" key="2">
    <source>
        <dbReference type="ARBA" id="ARBA00023012"/>
    </source>
</evidence>
<dbReference type="SUPFAM" id="SSF52172">
    <property type="entry name" value="CheY-like"/>
    <property type="match status" value="1"/>
</dbReference>
<dbReference type="SMART" id="SM00448">
    <property type="entry name" value="REC"/>
    <property type="match status" value="1"/>
</dbReference>
<gene>
    <name evidence="10" type="ORF">MGEO_11920</name>
</gene>
<dbReference type="Gene3D" id="3.40.50.2300">
    <property type="match status" value="1"/>
</dbReference>
<dbReference type="PANTHER" id="PTHR48111">
    <property type="entry name" value="REGULATOR OF RPOS"/>
    <property type="match status" value="1"/>
</dbReference>
<name>A0A1X4NK98_9RHOB</name>
<evidence type="ECO:0000256" key="7">
    <source>
        <dbReference type="PROSITE-ProRule" id="PRU01091"/>
    </source>
</evidence>
<dbReference type="InterPro" id="IPR016032">
    <property type="entry name" value="Sig_transdc_resp-reg_C-effctor"/>
</dbReference>
<dbReference type="STRING" id="1123756.MGEO_11920"/>
<dbReference type="SMART" id="SM00862">
    <property type="entry name" value="Trans_reg_C"/>
    <property type="match status" value="1"/>
</dbReference>
<keyword evidence="2" id="KW-0902">Two-component regulatory system</keyword>
<feature type="domain" description="OmpR/PhoB-type" evidence="9">
    <location>
        <begin position="133"/>
        <end position="237"/>
    </location>
</feature>
<dbReference type="PANTHER" id="PTHR48111:SF4">
    <property type="entry name" value="DNA-BINDING DUAL TRANSCRIPTIONAL REGULATOR OMPR"/>
    <property type="match status" value="1"/>
</dbReference>